<comment type="similarity">
    <text evidence="1">Belongs to the heat shock protein 90 family.</text>
</comment>
<evidence type="ECO:0000256" key="2">
    <source>
        <dbReference type="ARBA" id="ARBA00022741"/>
    </source>
</evidence>
<keyword evidence="2" id="KW-0547">Nucleotide-binding</keyword>
<dbReference type="InterPro" id="IPR003607">
    <property type="entry name" value="HD/PDEase_dom"/>
</dbReference>
<sequence>MSEDAILRLKQTALFEKLLEKENSSGEHEVSENIILVVREIAPLLERIPENMPEFTLHNANHSVKVVELMGKIIPSNTLKYLNIIELSILIYSAYLHDIGMTASREEREEIIKNDPEFSKLLISYEELSLKLDEAKQNEDHRLATFIEDKLFTEFLRRKHVERSNKFIEVKYGSERTPISWKGIPYYKLVQSVCDSHGLPVRDLYDTKRWRRNFLLGSKRINVQYLSIILRLADILDLDPERTPRCLLDFINPKDEISIKEWKKHLSIIGCEISPQEINIEAECEHPIYERALREFIDEIETERKESVLLTSRYKDDLAEKYRLDLLKPVTKENIRSNEEYIYSDFHFKLDFHRVIDLLMGERLYGDPTLTLRELLQNSVDAVRYREAMEKNEGNPYVPFIKVTLKDEELIIEDNGIGMDEYIFENYFLQIGKSYYNSSECRSRGIEIDPVSEFGIGILSIFMVASNFRVESRRKPIDPLHPSEPINVEIPTAYDYFVRRPSSRVEIGTKITLSLKSNHPFSSISLVEKISEIAPFIEYPIVIETSEKTETYKPYLPGEKIHDVKDTKEYFEIVFNDKIKGIEGKLRIFGSIDNSNTIFGKSEYSVFAQNGFSIPCDKLLPENLFYNIQASINISGQSKLSLSPNRLDIVNDERYEKLIDIIQSGIMQAYEKYLITLRDSVPTIEYAEIVNKLLEVNIHSFPDKRRIGGGFVYKKKEVLKFVEYLFLNYAPLLTISDDGQRTYKMMKDLNKANLAIVGINDWEEKISDAIILKEARRLIGEETVLLMDEEKSSFPRYYFLDKILGNFSNIYITSIPGLVIISFNDQINEGTFSLCYNRSFTYQMHNDSIEKAPLFVHPPVIDDWQDDPYTFNDVIYNASHPLFAKLLNYNKPQDEISSEALKLLVYQVEKCLQHLLERVDSPSFKRNHRCKESANINYVLVGVLKYNPQIFKEFYEAIEEYWREAQNIGAISHDEDFIGFSLDDLPWFWNYELTDFER</sequence>
<dbReference type="Gene3D" id="3.30.565.10">
    <property type="entry name" value="Histidine kinase-like ATPase, C-terminal domain"/>
    <property type="match status" value="1"/>
</dbReference>
<dbReference type="Pfam" id="PF13589">
    <property type="entry name" value="HATPase_c_3"/>
    <property type="match status" value="1"/>
</dbReference>
<evidence type="ECO:0000256" key="4">
    <source>
        <dbReference type="ARBA" id="ARBA00023186"/>
    </source>
</evidence>
<keyword evidence="3" id="KW-0067">ATP-binding</keyword>
<dbReference type="GO" id="GO:0140662">
    <property type="term" value="F:ATP-dependent protein folding chaperone"/>
    <property type="evidence" value="ECO:0007669"/>
    <property type="project" value="InterPro"/>
</dbReference>
<dbReference type="HOGENOM" id="CLU_303418_0_0_2"/>
<gene>
    <name evidence="6" type="ORF">MSMAP_2153</name>
</gene>
<evidence type="ECO:0000259" key="5">
    <source>
        <dbReference type="Pfam" id="PF24391"/>
    </source>
</evidence>
<evidence type="ECO:0000313" key="7">
    <source>
        <dbReference type="Proteomes" id="UP000033116"/>
    </source>
</evidence>
<dbReference type="PANTHER" id="PTHR11528">
    <property type="entry name" value="HEAT SHOCK PROTEIN 90 FAMILY MEMBER"/>
    <property type="match status" value="1"/>
</dbReference>
<feature type="domain" description="HD-CE" evidence="5">
    <location>
        <begin position="52"/>
        <end position="303"/>
    </location>
</feature>
<dbReference type="InterPro" id="IPR036890">
    <property type="entry name" value="HATPase_C_sf"/>
</dbReference>
<keyword evidence="4" id="KW-0143">Chaperone</keyword>
<dbReference type="CDD" id="cd00077">
    <property type="entry name" value="HDc"/>
    <property type="match status" value="1"/>
</dbReference>
<evidence type="ECO:0000256" key="3">
    <source>
        <dbReference type="ARBA" id="ARBA00022840"/>
    </source>
</evidence>
<dbReference type="PATRIC" id="fig|1434115.4.peg.2777"/>
<evidence type="ECO:0000256" key="1">
    <source>
        <dbReference type="ARBA" id="ARBA00008239"/>
    </source>
</evidence>
<name>A0A0E3RDB5_METMZ</name>
<dbReference type="EMBL" id="CP009511">
    <property type="protein sequence ID" value="AKB62138.1"/>
    <property type="molecule type" value="Genomic_DNA"/>
</dbReference>
<organism evidence="6 7">
    <name type="scientific">Methanosarcina mazei SarPi</name>
    <dbReference type="NCBI Taxonomy" id="1434115"/>
    <lineage>
        <taxon>Archaea</taxon>
        <taxon>Methanobacteriati</taxon>
        <taxon>Methanobacteriota</taxon>
        <taxon>Stenosarchaea group</taxon>
        <taxon>Methanomicrobia</taxon>
        <taxon>Methanosarcinales</taxon>
        <taxon>Methanosarcinaceae</taxon>
        <taxon>Methanosarcina</taxon>
    </lineage>
</organism>
<protein>
    <submittedName>
        <fullName evidence="6">Chaperone protein HtpG</fullName>
    </submittedName>
</protein>
<dbReference type="InterPro" id="IPR020575">
    <property type="entry name" value="Hsp90_N"/>
</dbReference>
<dbReference type="GO" id="GO:0016887">
    <property type="term" value="F:ATP hydrolysis activity"/>
    <property type="evidence" value="ECO:0007669"/>
    <property type="project" value="InterPro"/>
</dbReference>
<dbReference type="Proteomes" id="UP000033116">
    <property type="component" value="Chromosome"/>
</dbReference>
<evidence type="ECO:0000313" key="6">
    <source>
        <dbReference type="EMBL" id="AKB62138.1"/>
    </source>
</evidence>
<accession>A0A0E3RDB5</accession>
<dbReference type="InterPro" id="IPR056471">
    <property type="entry name" value="HD-CE"/>
</dbReference>
<dbReference type="Pfam" id="PF24391">
    <property type="entry name" value="HD-CE"/>
    <property type="match status" value="1"/>
</dbReference>
<dbReference type="SUPFAM" id="SSF55874">
    <property type="entry name" value="ATPase domain of HSP90 chaperone/DNA topoisomerase II/histidine kinase"/>
    <property type="match status" value="1"/>
</dbReference>
<reference evidence="6 7" key="1">
    <citation type="submission" date="2014-07" db="EMBL/GenBank/DDBJ databases">
        <title>Methanogenic archaea and the global carbon cycle.</title>
        <authorList>
            <person name="Henriksen J.R."/>
            <person name="Luke J."/>
            <person name="Reinhart S."/>
            <person name="Benedict M.N."/>
            <person name="Youngblut N.D."/>
            <person name="Metcalf M.E."/>
            <person name="Whitaker R.J."/>
            <person name="Metcalf W.W."/>
        </authorList>
    </citation>
    <scope>NUCLEOTIDE SEQUENCE [LARGE SCALE GENOMIC DNA]</scope>
    <source>
        <strain evidence="6 7">SarPi</strain>
    </source>
</reference>
<proteinExistence type="inferred from homology"/>
<dbReference type="AlphaFoldDB" id="A0A0E3RDB5"/>
<dbReference type="SUPFAM" id="SSF109604">
    <property type="entry name" value="HD-domain/PDEase-like"/>
    <property type="match status" value="1"/>
</dbReference>
<dbReference type="InterPro" id="IPR001404">
    <property type="entry name" value="Hsp90_fam"/>
</dbReference>
<dbReference type="GeneID" id="24865414"/>
<dbReference type="GO" id="GO:0051082">
    <property type="term" value="F:unfolded protein binding"/>
    <property type="evidence" value="ECO:0007669"/>
    <property type="project" value="InterPro"/>
</dbReference>
<dbReference type="RefSeq" id="WP_048038735.1">
    <property type="nucleotide sequence ID" value="NZ_CP009511.1"/>
</dbReference>
<dbReference type="PRINTS" id="PR00775">
    <property type="entry name" value="HEATSHOCK90"/>
</dbReference>
<dbReference type="GO" id="GO:0005524">
    <property type="term" value="F:ATP binding"/>
    <property type="evidence" value="ECO:0007669"/>
    <property type="project" value="UniProtKB-KW"/>
</dbReference>